<keyword evidence="8" id="KW-0547">Nucleotide-binding</keyword>
<evidence type="ECO:0000256" key="3">
    <source>
        <dbReference type="ARBA" id="ARBA00012454"/>
    </source>
</evidence>
<dbReference type="NCBIfam" id="NF004637">
    <property type="entry name" value="PRK05986.1"/>
    <property type="match status" value="1"/>
</dbReference>
<comment type="subcellular location">
    <subcellularLocation>
        <location evidence="8">Cytoplasm</location>
    </subcellularLocation>
</comment>
<keyword evidence="8 9" id="KW-0808">Transferase</keyword>
<dbReference type="PANTHER" id="PTHR46638">
    <property type="entry name" value="CORRINOID ADENOSYLTRANSFERASE"/>
    <property type="match status" value="1"/>
</dbReference>
<evidence type="ECO:0000256" key="2">
    <source>
        <dbReference type="ARBA" id="ARBA00007487"/>
    </source>
</evidence>
<evidence type="ECO:0000313" key="10">
    <source>
        <dbReference type="Proteomes" id="UP001366060"/>
    </source>
</evidence>
<gene>
    <name evidence="9" type="primary">cobO</name>
    <name evidence="9" type="ORF">V6255_00820</name>
</gene>
<comment type="function">
    <text evidence="5 8">Required for both de novo synthesis of the corrin ring for the assimilation of exogenous corrinoids. Participates in the adenosylation of a variety of incomplete and complete corrinoids.</text>
</comment>
<dbReference type="CDD" id="cd00561">
    <property type="entry name" value="CobA_ACA"/>
    <property type="match status" value="1"/>
</dbReference>
<evidence type="ECO:0000256" key="6">
    <source>
        <dbReference type="ARBA" id="ARBA00048555"/>
    </source>
</evidence>
<keyword evidence="10" id="KW-1185">Reference proteome</keyword>
<dbReference type="NCBIfam" id="TIGR00708">
    <property type="entry name" value="cobA"/>
    <property type="match status" value="1"/>
</dbReference>
<dbReference type="PANTHER" id="PTHR46638:SF1">
    <property type="entry name" value="CORRINOID ADENOSYLTRANSFERASE"/>
    <property type="match status" value="1"/>
</dbReference>
<evidence type="ECO:0000256" key="5">
    <source>
        <dbReference type="ARBA" id="ARBA00024929"/>
    </source>
</evidence>
<dbReference type="Pfam" id="PF02572">
    <property type="entry name" value="CobA_CobO_BtuR"/>
    <property type="match status" value="1"/>
</dbReference>
<organism evidence="9 10">
    <name type="scientific">Psychromonas arctica</name>
    <dbReference type="NCBI Taxonomy" id="168275"/>
    <lineage>
        <taxon>Bacteria</taxon>
        <taxon>Pseudomonadati</taxon>
        <taxon>Pseudomonadota</taxon>
        <taxon>Gammaproteobacteria</taxon>
        <taxon>Alteromonadales</taxon>
        <taxon>Psychromonadaceae</taxon>
        <taxon>Psychromonas</taxon>
    </lineage>
</organism>
<dbReference type="SUPFAM" id="SSF52540">
    <property type="entry name" value="P-loop containing nucleoside triphosphate hydrolases"/>
    <property type="match status" value="1"/>
</dbReference>
<accession>A0ABU9H7N8</accession>
<keyword evidence="8" id="KW-0067">ATP-binding</keyword>
<evidence type="ECO:0000256" key="1">
    <source>
        <dbReference type="ARBA" id="ARBA00005121"/>
    </source>
</evidence>
<name>A0ABU9H7N8_9GAMM</name>
<dbReference type="InterPro" id="IPR027417">
    <property type="entry name" value="P-loop_NTPase"/>
</dbReference>
<dbReference type="InterPro" id="IPR003724">
    <property type="entry name" value="CblAdoTrfase_CobA"/>
</dbReference>
<evidence type="ECO:0000313" key="9">
    <source>
        <dbReference type="EMBL" id="MEL0657667.1"/>
    </source>
</evidence>
<evidence type="ECO:0000256" key="7">
    <source>
        <dbReference type="ARBA" id="ARBA00048692"/>
    </source>
</evidence>
<keyword evidence="8" id="KW-0169">Cobalamin biosynthesis</keyword>
<dbReference type="RefSeq" id="WP_160064498.1">
    <property type="nucleotide sequence ID" value="NZ_JBAKBA010000001.1"/>
</dbReference>
<dbReference type="Proteomes" id="UP001366060">
    <property type="component" value="Unassembled WGS sequence"/>
</dbReference>
<dbReference type="GO" id="GO:0008817">
    <property type="term" value="F:corrinoid adenosyltransferase activity"/>
    <property type="evidence" value="ECO:0007669"/>
    <property type="project" value="UniProtKB-EC"/>
</dbReference>
<evidence type="ECO:0000256" key="8">
    <source>
        <dbReference type="PIRNR" id="PIRNR015617"/>
    </source>
</evidence>
<keyword evidence="4 8" id="KW-0627">Porphyrin biosynthesis</keyword>
<comment type="caution">
    <text evidence="9">The sequence shown here is derived from an EMBL/GenBank/DDBJ whole genome shotgun (WGS) entry which is preliminary data.</text>
</comment>
<dbReference type="EMBL" id="JBAKBA010000001">
    <property type="protein sequence ID" value="MEL0657667.1"/>
    <property type="molecule type" value="Genomic_DNA"/>
</dbReference>
<proteinExistence type="inferred from homology"/>
<dbReference type="PIRSF" id="PIRSF015617">
    <property type="entry name" value="Adensltrnsf_CobA"/>
    <property type="match status" value="1"/>
</dbReference>
<comment type="pathway">
    <text evidence="1 8">Cofactor biosynthesis; adenosylcobalamin biosynthesis; adenosylcobalamin from cob(II)yrinate a,c-diamide: step 2/7.</text>
</comment>
<comment type="similarity">
    <text evidence="2 8">Belongs to the Cob(I)alamin adenosyltransferase family.</text>
</comment>
<protein>
    <recommendedName>
        <fullName evidence="3 8">Corrinoid adenosyltransferase</fullName>
        <ecNumber evidence="3 8">2.5.1.17</ecNumber>
    </recommendedName>
    <alternativeName>
        <fullName evidence="8">Cob(II)alamin adenosyltransferase</fullName>
    </alternativeName>
    <alternativeName>
        <fullName evidence="8">Cob(II)yrinic acid a,c-diamide adenosyltransferase</fullName>
    </alternativeName>
</protein>
<dbReference type="Gene3D" id="3.40.50.300">
    <property type="entry name" value="P-loop containing nucleotide triphosphate hydrolases"/>
    <property type="match status" value="1"/>
</dbReference>
<comment type="catalytic activity">
    <reaction evidence="7 8">
        <text>2 cob(II)alamin + reduced [electron-transfer flavoprotein] + 2 ATP = 2 adenosylcob(III)alamin + 2 triphosphate + oxidized [electron-transfer flavoprotein] + 3 H(+)</text>
        <dbReference type="Rhea" id="RHEA:28671"/>
        <dbReference type="Rhea" id="RHEA-COMP:10685"/>
        <dbReference type="Rhea" id="RHEA-COMP:10686"/>
        <dbReference type="ChEBI" id="CHEBI:15378"/>
        <dbReference type="ChEBI" id="CHEBI:16304"/>
        <dbReference type="ChEBI" id="CHEBI:18036"/>
        <dbReference type="ChEBI" id="CHEBI:18408"/>
        <dbReference type="ChEBI" id="CHEBI:30616"/>
        <dbReference type="ChEBI" id="CHEBI:57692"/>
        <dbReference type="ChEBI" id="CHEBI:58307"/>
        <dbReference type="EC" id="2.5.1.17"/>
    </reaction>
</comment>
<sequence length="202" mass="22671">MATDRNSEEKHLKRMKAVKEKQDQKIAAATEVRGVSILLAGPGKGKSSSAFGMLARSLGHGHKVAVVQFLKGAMSTGEEKFFNSHDNVDWYTMGDGFTWETQNRQNDIDSAQKAWDKAAELMADEKYNLIILDEITYMFKYEYLQIQPTLDALKNRPKNMNVVLTGRGPKQELIDAVDTYSLILAEKHAFKDGVKAQAGIEW</sequence>
<dbReference type="EC" id="2.5.1.17" evidence="3 8"/>
<comment type="catalytic activity">
    <reaction evidence="6 8">
        <text>2 cob(II)yrinate a,c diamide + reduced [electron-transfer flavoprotein] + 2 ATP = 2 adenosylcob(III)yrinate a,c-diamide + 2 triphosphate + oxidized [electron-transfer flavoprotein] + 3 H(+)</text>
        <dbReference type="Rhea" id="RHEA:11528"/>
        <dbReference type="Rhea" id="RHEA-COMP:10685"/>
        <dbReference type="Rhea" id="RHEA-COMP:10686"/>
        <dbReference type="ChEBI" id="CHEBI:15378"/>
        <dbReference type="ChEBI" id="CHEBI:18036"/>
        <dbReference type="ChEBI" id="CHEBI:30616"/>
        <dbReference type="ChEBI" id="CHEBI:57692"/>
        <dbReference type="ChEBI" id="CHEBI:58307"/>
        <dbReference type="ChEBI" id="CHEBI:58503"/>
        <dbReference type="ChEBI" id="CHEBI:58537"/>
        <dbReference type="EC" id="2.5.1.17"/>
    </reaction>
</comment>
<keyword evidence="8" id="KW-0963">Cytoplasm</keyword>
<evidence type="ECO:0000256" key="4">
    <source>
        <dbReference type="ARBA" id="ARBA00023244"/>
    </source>
</evidence>
<reference evidence="9 10" key="1">
    <citation type="submission" date="2024-02" db="EMBL/GenBank/DDBJ databases">
        <title>Bacteria isolated from the canopy kelp, Nereocystis luetkeana.</title>
        <authorList>
            <person name="Pfister C.A."/>
            <person name="Younker I.T."/>
            <person name="Light S.H."/>
        </authorList>
    </citation>
    <scope>NUCLEOTIDE SEQUENCE [LARGE SCALE GENOMIC DNA]</scope>
    <source>
        <strain evidence="9 10">TI.2.07</strain>
    </source>
</reference>